<dbReference type="RefSeq" id="WP_318067015.1">
    <property type="nucleotide sequence ID" value="NZ_JAWONS010000329.1"/>
</dbReference>
<comment type="subcellular location">
    <subcellularLocation>
        <location evidence="1">Membrane</location>
        <topology evidence="1">Multi-pass membrane protein</topology>
    </subcellularLocation>
</comment>
<comment type="caution">
    <text evidence="7">The sequence shown here is derived from an EMBL/GenBank/DDBJ whole genome shotgun (WGS) entry which is preliminary data.</text>
</comment>
<keyword evidence="8" id="KW-1185">Reference proteome</keyword>
<accession>A0ABU4GT87</accession>
<feature type="transmembrane region" description="Helical" evidence="6">
    <location>
        <begin position="66"/>
        <end position="85"/>
    </location>
</feature>
<evidence type="ECO:0000256" key="6">
    <source>
        <dbReference type="SAM" id="Phobius"/>
    </source>
</evidence>
<dbReference type="InterPro" id="IPR051611">
    <property type="entry name" value="ECF_transporter_component"/>
</dbReference>
<dbReference type="Pfam" id="PF02361">
    <property type="entry name" value="CbiQ"/>
    <property type="match status" value="1"/>
</dbReference>
<feature type="transmembrane region" description="Helical" evidence="6">
    <location>
        <begin position="92"/>
        <end position="116"/>
    </location>
</feature>
<protein>
    <submittedName>
        <fullName evidence="7">Energy-coupling factor transporter transmembrane component T</fullName>
    </submittedName>
</protein>
<organism evidence="7 8">
    <name type="scientific">Clostridium boliviensis</name>
    <dbReference type="NCBI Taxonomy" id="318465"/>
    <lineage>
        <taxon>Bacteria</taxon>
        <taxon>Bacillati</taxon>
        <taxon>Bacillota</taxon>
        <taxon>Clostridia</taxon>
        <taxon>Eubacteriales</taxon>
        <taxon>Clostridiaceae</taxon>
        <taxon>Clostridium</taxon>
    </lineage>
</organism>
<feature type="transmembrane region" description="Helical" evidence="6">
    <location>
        <begin position="218"/>
        <end position="240"/>
    </location>
</feature>
<keyword evidence="5 6" id="KW-0472">Membrane</keyword>
<keyword evidence="3 6" id="KW-0812">Transmembrane</keyword>
<name>A0ABU4GT87_9CLOT</name>
<gene>
    <name evidence="7" type="ORF">RZO55_25100</name>
</gene>
<dbReference type="InterPro" id="IPR003339">
    <property type="entry name" value="ABC/ECF_trnsptr_transmembrane"/>
</dbReference>
<feature type="transmembrane region" description="Helical" evidence="6">
    <location>
        <begin position="21"/>
        <end position="54"/>
    </location>
</feature>
<dbReference type="Proteomes" id="UP001276854">
    <property type="component" value="Unassembled WGS sequence"/>
</dbReference>
<dbReference type="EMBL" id="JAWONS010000329">
    <property type="protein sequence ID" value="MDW2800853.1"/>
    <property type="molecule type" value="Genomic_DNA"/>
</dbReference>
<reference evidence="7 8" key="1">
    <citation type="submission" date="2023-10" db="EMBL/GenBank/DDBJ databases">
        <title>A novel Glycoside Hydrolase 43-Like Enzyme from Clostrdium boliviensis is an Endo-xylanase, and a Candidate for Xylooligosaccharides Production from Different Xylan Substrates.</title>
        <authorList>
            <person name="Alvarez M.T."/>
            <person name="Rocabado-Villegas L.R."/>
            <person name="Salas-Veizaga D.M."/>
            <person name="Linares-Pasten J.A."/>
            <person name="Gudmundsdottir E.E."/>
            <person name="Hreggvidsson G.O."/>
            <person name="Adlercreutz P."/>
            <person name="Nordberg Karlsson E."/>
        </authorList>
    </citation>
    <scope>NUCLEOTIDE SEQUENCE [LARGE SCALE GENOMIC DNA]</scope>
    <source>
        <strain evidence="7 8">E-1</strain>
    </source>
</reference>
<keyword evidence="4 6" id="KW-1133">Transmembrane helix</keyword>
<sequence>MQSNIMLGVPKSRLRLDPRTKILMTASVSIVLISGGVIGYDMIARIMLAILPAVLLISEGRLKSGFLYSVVFLTASFAESVLLMHTKGISSFVILICSGLITRFVPGLIAGYYLLSTTTVSEFNCAMKRMYLTDKIIIPLSVMFRFIPTIIEESQSINTAMMMRGIKRSRIFRSPVLYLEYKIVPLLMSVVKIGEELTAASLTKGLGSEIKRTNICKIGFHLADIIIASISLTGLLLYIIN</sequence>
<dbReference type="PANTHER" id="PTHR34857:SF2">
    <property type="entry name" value="SLL0384 PROTEIN"/>
    <property type="match status" value="1"/>
</dbReference>
<evidence type="ECO:0000256" key="2">
    <source>
        <dbReference type="ARBA" id="ARBA00022475"/>
    </source>
</evidence>
<evidence type="ECO:0000256" key="1">
    <source>
        <dbReference type="ARBA" id="ARBA00004141"/>
    </source>
</evidence>
<evidence type="ECO:0000313" key="7">
    <source>
        <dbReference type="EMBL" id="MDW2800853.1"/>
    </source>
</evidence>
<evidence type="ECO:0000256" key="3">
    <source>
        <dbReference type="ARBA" id="ARBA00022692"/>
    </source>
</evidence>
<dbReference type="PANTHER" id="PTHR34857">
    <property type="entry name" value="SLL0384 PROTEIN"/>
    <property type="match status" value="1"/>
</dbReference>
<dbReference type="CDD" id="cd16914">
    <property type="entry name" value="EcfT"/>
    <property type="match status" value="1"/>
</dbReference>
<evidence type="ECO:0000313" key="8">
    <source>
        <dbReference type="Proteomes" id="UP001276854"/>
    </source>
</evidence>
<evidence type="ECO:0000256" key="4">
    <source>
        <dbReference type="ARBA" id="ARBA00022989"/>
    </source>
</evidence>
<keyword evidence="2" id="KW-1003">Cell membrane</keyword>
<proteinExistence type="predicted"/>
<evidence type="ECO:0000256" key="5">
    <source>
        <dbReference type="ARBA" id="ARBA00023136"/>
    </source>
</evidence>